<dbReference type="InterPro" id="IPR019734">
    <property type="entry name" value="TPR_rpt"/>
</dbReference>
<sequence>MIKFLSRSPVILLTIAAALLLASCGTINGRNMVKRLPPSPYGDYLSARYASSESDVTTAARYYASALKKDPDNTALLQRAMLSAVFASRIEQAAKYAKPVLDANPDDRLAVLILASNAMADGRYLDTETILSNVQLGPLNKVAGGLIQGWALQGQGKTDAALAALDEVALTPGLGGLSKFHKALILSQAGRSEAAEQAFEVSLQTGLLSYRTAYGLALKRWAENDEKGAISALDKRLASNQNEIEAGFLRTKILAGERPRLAFATPKNGAGEALYGLAQALASRSLQELALIYLEMSLHIDPKNDAAKDLLARLYALQERGEDALAMFAKIQPDTPWYMEAQMDRANALFRLERRKEAIQGLQKLLAIQPNSRVKRALATAYQVDKRYDDALELFSQLIEDEPEKADWRLYFSRAVCLERTERWREAVPDFRKSLELQPKQADVLNYLGYTFINAGENLDEGFDMIRQAIALSPKAGYIVDSLGWGYYKLGRFDEAVSELEKAVKLEPGEPTINDHLGDAYWQVGRRLEAGFQWQRVLTLEPDEETDLAQIKLKLEKGLPDLPASKLASGL</sequence>
<dbReference type="PANTHER" id="PTHR45586">
    <property type="entry name" value="TPR REPEAT-CONTAINING PROTEIN PA4667"/>
    <property type="match status" value="1"/>
</dbReference>
<dbReference type="AlphaFoldDB" id="A0A3B0SB36"/>
<dbReference type="SUPFAM" id="SSF48452">
    <property type="entry name" value="TPR-like"/>
    <property type="match status" value="3"/>
</dbReference>
<dbReference type="PROSITE" id="PS51257">
    <property type="entry name" value="PROKAR_LIPOPROTEIN"/>
    <property type="match status" value="1"/>
</dbReference>
<dbReference type="EMBL" id="UOEE01000337">
    <property type="protein sequence ID" value="VAW02338.1"/>
    <property type="molecule type" value="Genomic_DNA"/>
</dbReference>
<organism evidence="3">
    <name type="scientific">hydrothermal vent metagenome</name>
    <dbReference type="NCBI Taxonomy" id="652676"/>
    <lineage>
        <taxon>unclassified sequences</taxon>
        <taxon>metagenomes</taxon>
        <taxon>ecological metagenomes</taxon>
    </lineage>
</organism>
<dbReference type="Pfam" id="PF13432">
    <property type="entry name" value="TPR_16"/>
    <property type="match status" value="2"/>
</dbReference>
<dbReference type="Pfam" id="PF13414">
    <property type="entry name" value="TPR_11"/>
    <property type="match status" value="1"/>
</dbReference>
<evidence type="ECO:0000256" key="1">
    <source>
        <dbReference type="ARBA" id="ARBA00022737"/>
    </source>
</evidence>
<dbReference type="InterPro" id="IPR011990">
    <property type="entry name" value="TPR-like_helical_dom_sf"/>
</dbReference>
<proteinExistence type="predicted"/>
<name>A0A3B0SB36_9ZZZZ</name>
<evidence type="ECO:0000256" key="2">
    <source>
        <dbReference type="ARBA" id="ARBA00022803"/>
    </source>
</evidence>
<gene>
    <name evidence="3" type="ORF">MNBD_ALPHA06-875</name>
</gene>
<keyword evidence="1" id="KW-0677">Repeat</keyword>
<dbReference type="InterPro" id="IPR051012">
    <property type="entry name" value="CellSynth/LPSAsmb/PSIAsmb"/>
</dbReference>
<dbReference type="SMART" id="SM00028">
    <property type="entry name" value="TPR"/>
    <property type="match status" value="6"/>
</dbReference>
<evidence type="ECO:0000313" key="3">
    <source>
        <dbReference type="EMBL" id="VAW02338.1"/>
    </source>
</evidence>
<keyword evidence="2" id="KW-0802">TPR repeat</keyword>
<dbReference type="PANTHER" id="PTHR45586:SF1">
    <property type="entry name" value="LIPOPOLYSACCHARIDE ASSEMBLY PROTEIN B"/>
    <property type="match status" value="1"/>
</dbReference>
<reference evidence="3" key="1">
    <citation type="submission" date="2018-06" db="EMBL/GenBank/DDBJ databases">
        <authorList>
            <person name="Zhirakovskaya E."/>
        </authorList>
    </citation>
    <scope>NUCLEOTIDE SEQUENCE</scope>
</reference>
<protein>
    <submittedName>
        <fullName evidence="3">FIG140336: TPR domain protein</fullName>
    </submittedName>
</protein>
<accession>A0A3B0SB36</accession>
<dbReference type="PROSITE" id="PS50005">
    <property type="entry name" value="TPR"/>
    <property type="match status" value="3"/>
</dbReference>
<dbReference type="Gene3D" id="1.25.40.10">
    <property type="entry name" value="Tetratricopeptide repeat domain"/>
    <property type="match status" value="4"/>
</dbReference>
<dbReference type="Pfam" id="PF13174">
    <property type="entry name" value="TPR_6"/>
    <property type="match status" value="1"/>
</dbReference>